<dbReference type="AlphaFoldDB" id="A0A4Z2GCQ8"/>
<name>A0A4Z2GCQ8_9TELE</name>
<accession>A0A4Z2GCQ8</accession>
<protein>
    <submittedName>
        <fullName evidence="2">Uncharacterized protein</fullName>
    </submittedName>
</protein>
<feature type="compositionally biased region" description="Basic and acidic residues" evidence="1">
    <location>
        <begin position="32"/>
        <end position="42"/>
    </location>
</feature>
<comment type="caution">
    <text evidence="2">The sequence shown here is derived from an EMBL/GenBank/DDBJ whole genome shotgun (WGS) entry which is preliminary data.</text>
</comment>
<evidence type="ECO:0000256" key="1">
    <source>
        <dbReference type="SAM" id="MobiDB-lite"/>
    </source>
</evidence>
<evidence type="ECO:0000313" key="3">
    <source>
        <dbReference type="Proteomes" id="UP000314294"/>
    </source>
</evidence>
<organism evidence="2 3">
    <name type="scientific">Liparis tanakae</name>
    <name type="common">Tanaka's snailfish</name>
    <dbReference type="NCBI Taxonomy" id="230148"/>
    <lineage>
        <taxon>Eukaryota</taxon>
        <taxon>Metazoa</taxon>
        <taxon>Chordata</taxon>
        <taxon>Craniata</taxon>
        <taxon>Vertebrata</taxon>
        <taxon>Euteleostomi</taxon>
        <taxon>Actinopterygii</taxon>
        <taxon>Neopterygii</taxon>
        <taxon>Teleostei</taxon>
        <taxon>Neoteleostei</taxon>
        <taxon>Acanthomorphata</taxon>
        <taxon>Eupercaria</taxon>
        <taxon>Perciformes</taxon>
        <taxon>Cottioidei</taxon>
        <taxon>Cottales</taxon>
        <taxon>Liparidae</taxon>
        <taxon>Liparis</taxon>
    </lineage>
</organism>
<evidence type="ECO:0000313" key="2">
    <source>
        <dbReference type="EMBL" id="TNN51347.1"/>
    </source>
</evidence>
<dbReference type="EMBL" id="SRLO01000585">
    <property type="protein sequence ID" value="TNN51347.1"/>
    <property type="molecule type" value="Genomic_DNA"/>
</dbReference>
<keyword evidence="3" id="KW-1185">Reference proteome</keyword>
<feature type="compositionally biased region" description="Basic and acidic residues" evidence="1">
    <location>
        <begin position="1"/>
        <end position="19"/>
    </location>
</feature>
<feature type="region of interest" description="Disordered" evidence="1">
    <location>
        <begin position="1"/>
        <end position="53"/>
    </location>
</feature>
<gene>
    <name evidence="2" type="ORF">EYF80_038445</name>
</gene>
<reference evidence="2 3" key="1">
    <citation type="submission" date="2019-03" db="EMBL/GenBank/DDBJ databases">
        <title>First draft genome of Liparis tanakae, snailfish: a comprehensive survey of snailfish specific genes.</title>
        <authorList>
            <person name="Kim W."/>
            <person name="Song I."/>
            <person name="Jeong J.-H."/>
            <person name="Kim D."/>
            <person name="Kim S."/>
            <person name="Ryu S."/>
            <person name="Song J.Y."/>
            <person name="Lee S.K."/>
        </authorList>
    </citation>
    <scope>NUCLEOTIDE SEQUENCE [LARGE SCALE GENOMIC DNA]</scope>
    <source>
        <tissue evidence="2">Muscle</tissue>
    </source>
</reference>
<sequence length="83" mass="8826">MREKGREKGGRKEGEREDPLLSLGGLVTKGPNTEKHLQRPSEHGGPVVRWSDPTFTNLPVGGAVAARTPGALSVQGEKEGLRG</sequence>
<proteinExistence type="predicted"/>
<dbReference type="Proteomes" id="UP000314294">
    <property type="component" value="Unassembled WGS sequence"/>
</dbReference>